<dbReference type="PANTHER" id="PTHR47669">
    <property type="entry name" value="PHOSPHATIDYLINOSITOL TRANSFER PROTEIN SFH5"/>
    <property type="match status" value="1"/>
</dbReference>
<dbReference type="GeneID" id="30149945"/>
<evidence type="ECO:0000259" key="3">
    <source>
        <dbReference type="Pfam" id="PF03765"/>
    </source>
</evidence>
<evidence type="ECO:0000313" key="5">
    <source>
        <dbReference type="Proteomes" id="UP000094336"/>
    </source>
</evidence>
<dbReference type="RefSeq" id="XP_018982206.1">
    <property type="nucleotide sequence ID" value="XM_019132092.1"/>
</dbReference>
<dbReference type="InterPro" id="IPR011074">
    <property type="entry name" value="CRAL/TRIO_N_dom"/>
</dbReference>
<comment type="subcellular location">
    <subcellularLocation>
        <location evidence="2">Cytoplasm</location>
    </subcellularLocation>
    <subcellularLocation>
        <location evidence="2">Endoplasmic reticulum membrane</location>
        <topology evidence="2">Peripheral membrane protein</topology>
    </subcellularLocation>
    <subcellularLocation>
        <location evidence="2">Microsome membrane</location>
        <topology evidence="2">Peripheral membrane protein</topology>
    </subcellularLocation>
</comment>
<dbReference type="STRING" id="984486.A0A1E3QGZ0"/>
<evidence type="ECO:0000256" key="1">
    <source>
        <dbReference type="ARBA" id="ARBA00018320"/>
    </source>
</evidence>
<dbReference type="PANTHER" id="PTHR47669:SF1">
    <property type="entry name" value="PHOSPHATIDYLINOSITOL TRANSFER PROTEIN SFH5"/>
    <property type="match status" value="1"/>
</dbReference>
<gene>
    <name evidence="4" type="ORF">BABINDRAFT_42679</name>
</gene>
<keyword evidence="2" id="KW-0813">Transport</keyword>
<keyword evidence="2" id="KW-0472">Membrane</keyword>
<dbReference type="GO" id="GO:0032541">
    <property type="term" value="C:cortical endoplasmic reticulum"/>
    <property type="evidence" value="ECO:0007669"/>
    <property type="project" value="TreeGrafter"/>
</dbReference>
<dbReference type="GO" id="GO:0005829">
    <property type="term" value="C:cytosol"/>
    <property type="evidence" value="ECO:0007669"/>
    <property type="project" value="TreeGrafter"/>
</dbReference>
<dbReference type="InterPro" id="IPR036865">
    <property type="entry name" value="CRAL-TRIO_dom_sf"/>
</dbReference>
<protein>
    <recommendedName>
        <fullName evidence="1 2">Phosphatidylinositol transfer protein SFH5</fullName>
        <shortName evidence="2">PITP SFH5</shortName>
    </recommendedName>
</protein>
<dbReference type="SUPFAM" id="SSF46938">
    <property type="entry name" value="CRAL/TRIO N-terminal domain"/>
    <property type="match status" value="1"/>
</dbReference>
<keyword evidence="5" id="KW-1185">Reference proteome</keyword>
<name>A0A1E3QGZ0_9ASCO</name>
<dbReference type="EMBL" id="KV454472">
    <property type="protein sequence ID" value="ODQ76878.1"/>
    <property type="molecule type" value="Genomic_DNA"/>
</dbReference>
<keyword evidence="2" id="KW-0256">Endoplasmic reticulum</keyword>
<dbReference type="GO" id="GO:0017157">
    <property type="term" value="P:regulation of exocytosis"/>
    <property type="evidence" value="ECO:0007669"/>
    <property type="project" value="TreeGrafter"/>
</dbReference>
<feature type="domain" description="CRAL/TRIO N-terminal" evidence="3">
    <location>
        <begin position="15"/>
        <end position="73"/>
    </location>
</feature>
<sequence length="134" mass="15264">MIQSTTLTEAEQASLQELLEKLPEIITNADNYDELYGYQLSGERLQEDIRDEIVLKFLKANAYDVPAAEAQLIVTLKWRREFNPLSAAYSEKHEDLYDAIGLVTKCPNSNKFPNTHVVVWNLYGAVSSPKLLFQ</sequence>
<dbReference type="GO" id="GO:0043001">
    <property type="term" value="P:Golgi to plasma membrane protein transport"/>
    <property type="evidence" value="ECO:0007669"/>
    <property type="project" value="TreeGrafter"/>
</dbReference>
<evidence type="ECO:0000313" key="4">
    <source>
        <dbReference type="EMBL" id="ODQ76878.1"/>
    </source>
</evidence>
<accession>A0A1E3QGZ0</accession>
<dbReference type="AlphaFoldDB" id="A0A1E3QGZ0"/>
<dbReference type="OrthoDB" id="75724at2759"/>
<dbReference type="InterPro" id="IPR042938">
    <property type="entry name" value="Sfh5"/>
</dbReference>
<reference evidence="5" key="1">
    <citation type="submission" date="2016-05" db="EMBL/GenBank/DDBJ databases">
        <title>Comparative genomics of biotechnologically important yeasts.</title>
        <authorList>
            <consortium name="DOE Joint Genome Institute"/>
            <person name="Riley R."/>
            <person name="Haridas S."/>
            <person name="Wolfe K.H."/>
            <person name="Lopes M.R."/>
            <person name="Hittinger C.T."/>
            <person name="Goker M."/>
            <person name="Salamov A."/>
            <person name="Wisecaver J."/>
            <person name="Long T.M."/>
            <person name="Aerts A.L."/>
            <person name="Barry K."/>
            <person name="Choi C."/>
            <person name="Clum A."/>
            <person name="Coughlan A.Y."/>
            <person name="Deshpande S."/>
            <person name="Douglass A.P."/>
            <person name="Hanson S.J."/>
            <person name="Klenk H.-P."/>
            <person name="Labutti K."/>
            <person name="Lapidus A."/>
            <person name="Lindquist E."/>
            <person name="Lipzen A."/>
            <person name="Meier-Kolthoff J.P."/>
            <person name="Ohm R.A."/>
            <person name="Otillar R.P."/>
            <person name="Pangilinan J."/>
            <person name="Peng Y."/>
            <person name="Rokas A."/>
            <person name="Rosa C.A."/>
            <person name="Scheuner C."/>
            <person name="Sibirny A.A."/>
            <person name="Slot J.C."/>
            <person name="Stielow J.B."/>
            <person name="Sun H."/>
            <person name="Kurtzman C.P."/>
            <person name="Blackwell M."/>
            <person name="Grigoriev I.V."/>
            <person name="Jeffries T.W."/>
        </authorList>
    </citation>
    <scope>NUCLEOTIDE SEQUENCE [LARGE SCALE GENOMIC DNA]</scope>
    <source>
        <strain evidence="5">NRRL Y-12698</strain>
    </source>
</reference>
<proteinExistence type="inferred from homology"/>
<keyword evidence="2" id="KW-0445">Lipid transport</keyword>
<feature type="non-terminal residue" evidence="4">
    <location>
        <position position="134"/>
    </location>
</feature>
<dbReference type="Pfam" id="PF03765">
    <property type="entry name" value="CRAL_TRIO_N"/>
    <property type="match status" value="1"/>
</dbReference>
<dbReference type="GO" id="GO:0005789">
    <property type="term" value="C:endoplasmic reticulum membrane"/>
    <property type="evidence" value="ECO:0007669"/>
    <property type="project" value="UniProtKB-SubCell"/>
</dbReference>
<dbReference type="InterPro" id="IPR036273">
    <property type="entry name" value="CRAL/TRIO_N_dom_sf"/>
</dbReference>
<keyword evidence="2" id="KW-0492">Microsome</keyword>
<dbReference type="GO" id="GO:0008526">
    <property type="term" value="F:phosphatidylinositol transfer activity"/>
    <property type="evidence" value="ECO:0007669"/>
    <property type="project" value="UniProtKB-UniRule"/>
</dbReference>
<comment type="function">
    <text evidence="2">Non-classical phosphatidylinositol (PtdIns) transfer protein (PITP), which exhibits PtdIns-binding/transfer activity in the absence of detectable PtdCho-binding/transfer activity. Regulates PtdIns(4,5)P2 homeostasis at the plasma membrane.</text>
</comment>
<dbReference type="Proteomes" id="UP000094336">
    <property type="component" value="Unassembled WGS sequence"/>
</dbReference>
<organism evidence="4 5">
    <name type="scientific">Babjeviella inositovora NRRL Y-12698</name>
    <dbReference type="NCBI Taxonomy" id="984486"/>
    <lineage>
        <taxon>Eukaryota</taxon>
        <taxon>Fungi</taxon>
        <taxon>Dikarya</taxon>
        <taxon>Ascomycota</taxon>
        <taxon>Saccharomycotina</taxon>
        <taxon>Pichiomycetes</taxon>
        <taxon>Serinales incertae sedis</taxon>
        <taxon>Babjeviella</taxon>
    </lineage>
</organism>
<evidence type="ECO:0000256" key="2">
    <source>
        <dbReference type="RuleBase" id="RU367059"/>
    </source>
</evidence>
<comment type="similarity">
    <text evidence="2">Belongs to the SFH5 family.</text>
</comment>
<dbReference type="Gene3D" id="3.40.525.10">
    <property type="entry name" value="CRAL-TRIO lipid binding domain"/>
    <property type="match status" value="1"/>
</dbReference>
<keyword evidence="2" id="KW-0963">Cytoplasm</keyword>
<dbReference type="GO" id="GO:0005886">
    <property type="term" value="C:plasma membrane"/>
    <property type="evidence" value="ECO:0007669"/>
    <property type="project" value="TreeGrafter"/>
</dbReference>